<keyword evidence="5" id="KW-0804">Transcription</keyword>
<dbReference type="GO" id="GO:0030170">
    <property type="term" value="F:pyridoxal phosphate binding"/>
    <property type="evidence" value="ECO:0007669"/>
    <property type="project" value="InterPro"/>
</dbReference>
<evidence type="ECO:0000256" key="4">
    <source>
        <dbReference type="ARBA" id="ARBA00023125"/>
    </source>
</evidence>
<dbReference type="InterPro" id="IPR004839">
    <property type="entry name" value="Aminotransferase_I/II_large"/>
</dbReference>
<gene>
    <name evidence="7" type="ORF">SAMN06265368_2233</name>
</gene>
<evidence type="ECO:0000259" key="6">
    <source>
        <dbReference type="PROSITE" id="PS50949"/>
    </source>
</evidence>
<dbReference type="Pfam" id="PF00155">
    <property type="entry name" value="Aminotran_1_2"/>
    <property type="match status" value="1"/>
</dbReference>
<name>A0A285PD57_9HYPH</name>
<evidence type="ECO:0000313" key="7">
    <source>
        <dbReference type="EMBL" id="SNZ19153.1"/>
    </source>
</evidence>
<dbReference type="InterPro" id="IPR015424">
    <property type="entry name" value="PyrdxlP-dep_Trfase"/>
</dbReference>
<dbReference type="PROSITE" id="PS50949">
    <property type="entry name" value="HTH_GNTR"/>
    <property type="match status" value="1"/>
</dbReference>
<dbReference type="RefSeq" id="WP_097153518.1">
    <property type="nucleotide sequence ID" value="NZ_OBEL01000002.1"/>
</dbReference>
<dbReference type="CDD" id="cd07377">
    <property type="entry name" value="WHTH_GntR"/>
    <property type="match status" value="1"/>
</dbReference>
<sequence>MTETTWLGFSIDRASKIPVFEQICLAIRTRANSGELAEGAKLPPTREFATELGVSRSTIVTAYEQLVAEGYLRSRARSGYHIWTSGNVELASHIEPPATIAEADKPHSPIPFEAGQPDMRLFPYRQWAKTLARSCRTNPQAMFEEGPVFGNFNLRKAVANHVSEWRGIQASPHQIIITAGATDAVELCLRTLLNRGDKIGLEDPGYPRVRQFAKVQDLTLTYLDIDEHGTRIPDELINPRLVFVTPSHQYPLGGAMSPNRRLEFIQWANKQKAWILEDDFDSEFRYAGRPIPALAGFDQLNHTLYAGSFAKLFSRSLRLGYLIIPENLLDRFHASFRSFGARASLLPQQALADFMTSGEFYRHLRRMRRIYAERRAFLLAQLRKDFSDIGSFIDHQAGTLIVLHLNDHYHDSNISRQMQQRGFRLQTLSSFSSDRSNHNGLILGFCAYTREEMKPALTALRSCFS</sequence>
<dbReference type="SMART" id="SM00345">
    <property type="entry name" value="HTH_GNTR"/>
    <property type="match status" value="1"/>
</dbReference>
<dbReference type="PANTHER" id="PTHR46577">
    <property type="entry name" value="HTH-TYPE TRANSCRIPTIONAL REGULATORY PROTEIN GABR"/>
    <property type="match status" value="1"/>
</dbReference>
<dbReference type="Gene3D" id="1.10.10.10">
    <property type="entry name" value="Winged helix-like DNA-binding domain superfamily/Winged helix DNA-binding domain"/>
    <property type="match status" value="1"/>
</dbReference>
<dbReference type="Pfam" id="PF00392">
    <property type="entry name" value="GntR"/>
    <property type="match status" value="1"/>
</dbReference>
<dbReference type="InterPro" id="IPR036388">
    <property type="entry name" value="WH-like_DNA-bd_sf"/>
</dbReference>
<organism evidence="7 8">
    <name type="scientific">Cohaesibacter gelatinilyticus</name>
    <dbReference type="NCBI Taxonomy" id="372072"/>
    <lineage>
        <taxon>Bacteria</taxon>
        <taxon>Pseudomonadati</taxon>
        <taxon>Pseudomonadota</taxon>
        <taxon>Alphaproteobacteria</taxon>
        <taxon>Hyphomicrobiales</taxon>
        <taxon>Cohaesibacteraceae</taxon>
    </lineage>
</organism>
<dbReference type="Proteomes" id="UP000219439">
    <property type="component" value="Unassembled WGS sequence"/>
</dbReference>
<dbReference type="AlphaFoldDB" id="A0A285PD57"/>
<keyword evidence="4" id="KW-0238">DNA-binding</keyword>
<dbReference type="CDD" id="cd00609">
    <property type="entry name" value="AAT_like"/>
    <property type="match status" value="1"/>
</dbReference>
<evidence type="ECO:0000256" key="5">
    <source>
        <dbReference type="ARBA" id="ARBA00023163"/>
    </source>
</evidence>
<evidence type="ECO:0000313" key="8">
    <source>
        <dbReference type="Proteomes" id="UP000219439"/>
    </source>
</evidence>
<keyword evidence="2" id="KW-0663">Pyridoxal phosphate</keyword>
<reference evidence="7 8" key="1">
    <citation type="submission" date="2017-09" db="EMBL/GenBank/DDBJ databases">
        <authorList>
            <person name="Ehlers B."/>
            <person name="Leendertz F.H."/>
        </authorList>
    </citation>
    <scope>NUCLEOTIDE SEQUENCE [LARGE SCALE GENOMIC DNA]</scope>
    <source>
        <strain evidence="7 8">DSM 18289</strain>
    </source>
</reference>
<dbReference type="PANTHER" id="PTHR46577:SF1">
    <property type="entry name" value="HTH-TYPE TRANSCRIPTIONAL REGULATORY PROTEIN GABR"/>
    <property type="match status" value="1"/>
</dbReference>
<evidence type="ECO:0000256" key="3">
    <source>
        <dbReference type="ARBA" id="ARBA00023015"/>
    </source>
</evidence>
<dbReference type="InterPro" id="IPR000524">
    <property type="entry name" value="Tscrpt_reg_HTH_GntR"/>
</dbReference>
<evidence type="ECO:0000256" key="2">
    <source>
        <dbReference type="ARBA" id="ARBA00022898"/>
    </source>
</evidence>
<keyword evidence="8" id="KW-1185">Reference proteome</keyword>
<dbReference type="GO" id="GO:0003700">
    <property type="term" value="F:DNA-binding transcription factor activity"/>
    <property type="evidence" value="ECO:0007669"/>
    <property type="project" value="InterPro"/>
</dbReference>
<dbReference type="SUPFAM" id="SSF46785">
    <property type="entry name" value="Winged helix' DNA-binding domain"/>
    <property type="match status" value="1"/>
</dbReference>
<dbReference type="InterPro" id="IPR036390">
    <property type="entry name" value="WH_DNA-bd_sf"/>
</dbReference>
<dbReference type="GO" id="GO:0003677">
    <property type="term" value="F:DNA binding"/>
    <property type="evidence" value="ECO:0007669"/>
    <property type="project" value="UniProtKB-KW"/>
</dbReference>
<dbReference type="Gene3D" id="3.40.640.10">
    <property type="entry name" value="Type I PLP-dependent aspartate aminotransferase-like (Major domain)"/>
    <property type="match status" value="1"/>
</dbReference>
<comment type="similarity">
    <text evidence="1">In the C-terminal section; belongs to the class-I pyridoxal-phosphate-dependent aminotransferase family.</text>
</comment>
<accession>A0A285PD57</accession>
<dbReference type="InterPro" id="IPR051446">
    <property type="entry name" value="HTH_trans_reg/aminotransferase"/>
</dbReference>
<dbReference type="SUPFAM" id="SSF53383">
    <property type="entry name" value="PLP-dependent transferases"/>
    <property type="match status" value="1"/>
</dbReference>
<dbReference type="OrthoDB" id="9808770at2"/>
<dbReference type="InterPro" id="IPR015421">
    <property type="entry name" value="PyrdxlP-dep_Trfase_major"/>
</dbReference>
<feature type="domain" description="HTH gntR-type" evidence="6">
    <location>
        <begin position="17"/>
        <end position="85"/>
    </location>
</feature>
<evidence type="ECO:0000256" key="1">
    <source>
        <dbReference type="ARBA" id="ARBA00005384"/>
    </source>
</evidence>
<dbReference type="PRINTS" id="PR00035">
    <property type="entry name" value="HTHGNTR"/>
</dbReference>
<proteinExistence type="inferred from homology"/>
<dbReference type="EMBL" id="OBEL01000002">
    <property type="protein sequence ID" value="SNZ19153.1"/>
    <property type="molecule type" value="Genomic_DNA"/>
</dbReference>
<keyword evidence="3" id="KW-0805">Transcription regulation</keyword>
<protein>
    <submittedName>
        <fullName evidence="7">Transcriptional regulator, GntR family</fullName>
    </submittedName>
</protein>